<evidence type="ECO:0000313" key="4">
    <source>
        <dbReference type="Proteomes" id="UP001291653"/>
    </source>
</evidence>
<organism evidence="3 4">
    <name type="scientific">Streptomyces yaizuensis</name>
    <dbReference type="NCBI Taxonomy" id="2989713"/>
    <lineage>
        <taxon>Bacteria</taxon>
        <taxon>Bacillati</taxon>
        <taxon>Actinomycetota</taxon>
        <taxon>Actinomycetes</taxon>
        <taxon>Kitasatosporales</taxon>
        <taxon>Streptomycetaceae</taxon>
        <taxon>Streptomyces</taxon>
    </lineage>
</organism>
<dbReference type="SUPFAM" id="SSF56601">
    <property type="entry name" value="beta-lactamase/transpeptidase-like"/>
    <property type="match status" value="1"/>
</dbReference>
<evidence type="ECO:0000259" key="2">
    <source>
        <dbReference type="Pfam" id="PF00144"/>
    </source>
</evidence>
<dbReference type="Gene3D" id="3.40.710.10">
    <property type="entry name" value="DD-peptidase/beta-lactamase superfamily"/>
    <property type="match status" value="1"/>
</dbReference>
<comment type="caution">
    <text evidence="3">The sequence shown here is derived from an EMBL/GenBank/DDBJ whole genome shotgun (WGS) entry which is preliminary data.</text>
</comment>
<proteinExistence type="predicted"/>
<keyword evidence="3" id="KW-0378">Hydrolase</keyword>
<evidence type="ECO:0000313" key="3">
    <source>
        <dbReference type="EMBL" id="GLF96859.1"/>
    </source>
</evidence>
<dbReference type="GO" id="GO:0016787">
    <property type="term" value="F:hydrolase activity"/>
    <property type="evidence" value="ECO:0007669"/>
    <property type="project" value="UniProtKB-KW"/>
</dbReference>
<feature type="compositionally biased region" description="Polar residues" evidence="1">
    <location>
        <begin position="1"/>
        <end position="12"/>
    </location>
</feature>
<dbReference type="RefSeq" id="WP_323448881.1">
    <property type="nucleotide sequence ID" value="NZ_BSBI01000009.1"/>
</dbReference>
<dbReference type="PANTHER" id="PTHR46825">
    <property type="entry name" value="D-ALANYL-D-ALANINE-CARBOXYPEPTIDASE/ENDOPEPTIDASE AMPH"/>
    <property type="match status" value="1"/>
</dbReference>
<dbReference type="InterPro" id="IPR001466">
    <property type="entry name" value="Beta-lactam-related"/>
</dbReference>
<feature type="region of interest" description="Disordered" evidence="1">
    <location>
        <begin position="1"/>
        <end position="24"/>
    </location>
</feature>
<protein>
    <submittedName>
        <fullName evidence="3">Serine hydrolase</fullName>
    </submittedName>
</protein>
<dbReference type="PANTHER" id="PTHR46825:SF7">
    <property type="entry name" value="D-ALANYL-D-ALANINE CARBOXYPEPTIDASE"/>
    <property type="match status" value="1"/>
</dbReference>
<evidence type="ECO:0000256" key="1">
    <source>
        <dbReference type="SAM" id="MobiDB-lite"/>
    </source>
</evidence>
<dbReference type="EMBL" id="BSBI01000009">
    <property type="protein sequence ID" value="GLF96859.1"/>
    <property type="molecule type" value="Genomic_DNA"/>
</dbReference>
<dbReference type="Pfam" id="PF00144">
    <property type="entry name" value="Beta-lactamase"/>
    <property type="match status" value="1"/>
</dbReference>
<dbReference type="InterPro" id="IPR050491">
    <property type="entry name" value="AmpC-like"/>
</dbReference>
<dbReference type="Proteomes" id="UP001291653">
    <property type="component" value="Unassembled WGS sequence"/>
</dbReference>
<accession>A0ABQ5P2N3</accession>
<reference evidence="3 4" key="1">
    <citation type="submission" date="2022-10" db="EMBL/GenBank/DDBJ databases">
        <title>Draft genome sequence of Streptomyces sp. YSPA8.</title>
        <authorList>
            <person name="Moriuchi R."/>
            <person name="Dohra H."/>
            <person name="Yamamura H."/>
            <person name="Kodani S."/>
        </authorList>
    </citation>
    <scope>NUCLEOTIDE SEQUENCE [LARGE SCALE GENOMIC DNA]</scope>
    <source>
        <strain evidence="3 4">YSPA8</strain>
    </source>
</reference>
<gene>
    <name evidence="3" type="ORF">SYYSPA8_21200</name>
</gene>
<feature type="domain" description="Beta-lactamase-related" evidence="2">
    <location>
        <begin position="89"/>
        <end position="405"/>
    </location>
</feature>
<dbReference type="InterPro" id="IPR012338">
    <property type="entry name" value="Beta-lactam/transpept-like"/>
</dbReference>
<sequence>MKTSASGTSVGERSTKEDAAWGRSVKGRTVKGRAVRGPSTRIALAAALVLGLAAGPLAVPAFAAGAPAPAASAPAAFRGPDAEALRAALAGLPDAEATAASIRVGGKGRWHGTAGVRSLSSGAPALENARFRAGSTTKVVTAALVLQLAAEGRIDLSAPVETYLPGLLPSDTFTEPVTVRHLLTYTSGIQAGRSWGNTVEDEYPHRFGTITPEEVVATGIARGPAFTAGTRQQYNNINYTVLGMLIEKVTGERYADRAAARIFRPLGMRDTSFPQGPDPRLRGPHNRGYQLMRGQLVDVTEWNMSDRWAAGDMISTTADLERFLVALFRGRVVPEPQLREMFTLPGVPGATRSAGLERFVINGRVVWGKSGARPGYQTGMAATRDLSRTVVFSANSTDAKGDEAGRIAQRFGFPAFNR</sequence>
<keyword evidence="4" id="KW-1185">Reference proteome</keyword>
<name>A0ABQ5P2N3_9ACTN</name>